<dbReference type="Pfam" id="PF00702">
    <property type="entry name" value="Hydrolase"/>
    <property type="match status" value="1"/>
</dbReference>
<dbReference type="SUPFAM" id="SSF56784">
    <property type="entry name" value="HAD-like"/>
    <property type="match status" value="1"/>
</dbReference>
<dbReference type="PANTHER" id="PTHR43611:SF3">
    <property type="entry name" value="FLAVIN MONONUCLEOTIDE HYDROLASE 1, CHLOROPLATIC"/>
    <property type="match status" value="1"/>
</dbReference>
<dbReference type="EMBL" id="ML210251">
    <property type="protein sequence ID" value="TFK22045.1"/>
    <property type="molecule type" value="Genomic_DNA"/>
</dbReference>
<keyword evidence="1" id="KW-0472">Membrane</keyword>
<dbReference type="Gene3D" id="3.40.50.1000">
    <property type="entry name" value="HAD superfamily/HAD-like"/>
    <property type="match status" value="1"/>
</dbReference>
<gene>
    <name evidence="2" type="ORF">FA15DRAFT_644686</name>
</gene>
<dbReference type="Gene3D" id="1.10.150.240">
    <property type="entry name" value="Putative phosphatase, domain 2"/>
    <property type="match status" value="1"/>
</dbReference>
<dbReference type="InterPro" id="IPR008930">
    <property type="entry name" value="Terpenoid_cyclase/PrenylTrfase"/>
</dbReference>
<dbReference type="InterPro" id="IPR006439">
    <property type="entry name" value="HAD-SF_hydro_IA"/>
</dbReference>
<dbReference type="SFLD" id="SFLDS00003">
    <property type="entry name" value="Haloacid_Dehalogenase"/>
    <property type="match status" value="1"/>
</dbReference>
<protein>
    <submittedName>
        <fullName evidence="2">HAD-like protein</fullName>
    </submittedName>
</protein>
<dbReference type="InterPro" id="IPR023198">
    <property type="entry name" value="PGP-like_dom2"/>
</dbReference>
<dbReference type="SUPFAM" id="SSF48239">
    <property type="entry name" value="Terpenoid cyclases/Protein prenyltransferases"/>
    <property type="match status" value="1"/>
</dbReference>
<evidence type="ECO:0000313" key="3">
    <source>
        <dbReference type="Proteomes" id="UP000307440"/>
    </source>
</evidence>
<dbReference type="InterPro" id="IPR023214">
    <property type="entry name" value="HAD_sf"/>
</dbReference>
<dbReference type="GO" id="GO:0016791">
    <property type="term" value="F:phosphatase activity"/>
    <property type="evidence" value="ECO:0007669"/>
    <property type="project" value="UniProtKB-ARBA"/>
</dbReference>
<dbReference type="OrthoDB" id="2012566at2759"/>
<accession>A0A5C3KPP8</accession>
<keyword evidence="1" id="KW-1133">Transmembrane helix</keyword>
<dbReference type="InterPro" id="IPR036412">
    <property type="entry name" value="HAD-like_sf"/>
</dbReference>
<keyword evidence="3" id="KW-1185">Reference proteome</keyword>
<sequence length="531" mass="60273">MAPYLAQYSALVFDLGDVLFQWSPVTNTPISPKVLHTIMGNEIWYAYECGQISQEECYFRLADRFSLNAEDIREAFNQAKESLTADFDLVNFIRQLKQSNPHLRIFACSNVSRPDFEALRLKPADWGIFERIFTSGDVGERKPNLGIYRHLIASTGIDPRRAIFVDDKLENVFSAQSLGFQGIVFDSVANVKQTLLNLLCDPVARGSAYLQSNQGKLQSVLGKTEEDSVILHENFAQLLILEATDNPSLVHLVEPKNETGLWNFFHDPKLLSKEDFPYDLDTTSMAHTVLRSEKSAEGATRVMNEIVKNLTNDGLPLTYFDPRRPRLDAGVCVCVVTIFYAYGRGSEVSNMVQWIFDILVNRAFTNGTYYYIYPEYFLYAIVRLLNSTTDRALHAKFTPILKECIQERIGVSGDALALGMRIIVCNHVGIRNDIDMRTMLKMQCADGSWEMSWVYRLPSKNIKVGNRGLATAVAIKAIGTFPRKEKETRRKSIPVSVMKLFPQLRSQMLVFLPIALTFPLTFIISRHLQLF</sequence>
<dbReference type="NCBIfam" id="TIGR01509">
    <property type="entry name" value="HAD-SF-IA-v3"/>
    <property type="match status" value="1"/>
</dbReference>
<dbReference type="AlphaFoldDB" id="A0A5C3KPP8"/>
<dbReference type="PANTHER" id="PTHR43611">
    <property type="entry name" value="ALPHA-D-GLUCOSE 1-PHOSPHATE PHOSPHATASE"/>
    <property type="match status" value="1"/>
</dbReference>
<proteinExistence type="predicted"/>
<dbReference type="STRING" id="230819.A0A5C3KPP8"/>
<organism evidence="2 3">
    <name type="scientific">Coprinopsis marcescibilis</name>
    <name type="common">Agaric fungus</name>
    <name type="synonym">Psathyrella marcescibilis</name>
    <dbReference type="NCBI Taxonomy" id="230819"/>
    <lineage>
        <taxon>Eukaryota</taxon>
        <taxon>Fungi</taxon>
        <taxon>Dikarya</taxon>
        <taxon>Basidiomycota</taxon>
        <taxon>Agaricomycotina</taxon>
        <taxon>Agaricomycetes</taxon>
        <taxon>Agaricomycetidae</taxon>
        <taxon>Agaricales</taxon>
        <taxon>Agaricineae</taxon>
        <taxon>Psathyrellaceae</taxon>
        <taxon>Coprinopsis</taxon>
    </lineage>
</organism>
<reference evidence="2 3" key="1">
    <citation type="journal article" date="2019" name="Nat. Ecol. Evol.">
        <title>Megaphylogeny resolves global patterns of mushroom evolution.</title>
        <authorList>
            <person name="Varga T."/>
            <person name="Krizsan K."/>
            <person name="Foldi C."/>
            <person name="Dima B."/>
            <person name="Sanchez-Garcia M."/>
            <person name="Sanchez-Ramirez S."/>
            <person name="Szollosi G.J."/>
            <person name="Szarkandi J.G."/>
            <person name="Papp V."/>
            <person name="Albert L."/>
            <person name="Andreopoulos W."/>
            <person name="Angelini C."/>
            <person name="Antonin V."/>
            <person name="Barry K.W."/>
            <person name="Bougher N.L."/>
            <person name="Buchanan P."/>
            <person name="Buyck B."/>
            <person name="Bense V."/>
            <person name="Catcheside P."/>
            <person name="Chovatia M."/>
            <person name="Cooper J."/>
            <person name="Damon W."/>
            <person name="Desjardin D."/>
            <person name="Finy P."/>
            <person name="Geml J."/>
            <person name="Haridas S."/>
            <person name="Hughes K."/>
            <person name="Justo A."/>
            <person name="Karasinski D."/>
            <person name="Kautmanova I."/>
            <person name="Kiss B."/>
            <person name="Kocsube S."/>
            <person name="Kotiranta H."/>
            <person name="LaButti K.M."/>
            <person name="Lechner B.E."/>
            <person name="Liimatainen K."/>
            <person name="Lipzen A."/>
            <person name="Lukacs Z."/>
            <person name="Mihaltcheva S."/>
            <person name="Morgado L.N."/>
            <person name="Niskanen T."/>
            <person name="Noordeloos M.E."/>
            <person name="Ohm R.A."/>
            <person name="Ortiz-Santana B."/>
            <person name="Ovrebo C."/>
            <person name="Racz N."/>
            <person name="Riley R."/>
            <person name="Savchenko A."/>
            <person name="Shiryaev A."/>
            <person name="Soop K."/>
            <person name="Spirin V."/>
            <person name="Szebenyi C."/>
            <person name="Tomsovsky M."/>
            <person name="Tulloss R.E."/>
            <person name="Uehling J."/>
            <person name="Grigoriev I.V."/>
            <person name="Vagvolgyi C."/>
            <person name="Papp T."/>
            <person name="Martin F.M."/>
            <person name="Miettinen O."/>
            <person name="Hibbett D.S."/>
            <person name="Nagy L.G."/>
        </authorList>
    </citation>
    <scope>NUCLEOTIDE SEQUENCE [LARGE SCALE GENOMIC DNA]</scope>
    <source>
        <strain evidence="2 3">CBS 121175</strain>
    </source>
</reference>
<evidence type="ECO:0000313" key="2">
    <source>
        <dbReference type="EMBL" id="TFK22045.1"/>
    </source>
</evidence>
<name>A0A5C3KPP8_COPMA</name>
<dbReference type="SFLD" id="SFLDG01129">
    <property type="entry name" value="C1.5:_HAD__Beta-PGM__Phosphata"/>
    <property type="match status" value="1"/>
</dbReference>
<evidence type="ECO:0000256" key="1">
    <source>
        <dbReference type="SAM" id="Phobius"/>
    </source>
</evidence>
<keyword evidence="1" id="KW-0812">Transmembrane</keyword>
<dbReference type="Proteomes" id="UP000307440">
    <property type="component" value="Unassembled WGS sequence"/>
</dbReference>
<feature type="transmembrane region" description="Helical" evidence="1">
    <location>
        <begin position="508"/>
        <end position="525"/>
    </location>
</feature>